<accession>A0A2P2PMG5</accession>
<dbReference type="AlphaFoldDB" id="A0A2P2PMG5"/>
<protein>
    <submittedName>
        <fullName evidence="1">Uncharacterized protein</fullName>
    </submittedName>
</protein>
<name>A0A2P2PMG5_RHIMU</name>
<sequence>MKGELINEDIAICISNRFIFPKQKTVCKQSLHMYCD</sequence>
<dbReference type="EMBL" id="GGEC01075448">
    <property type="protein sequence ID" value="MBX55932.1"/>
    <property type="molecule type" value="Transcribed_RNA"/>
</dbReference>
<proteinExistence type="predicted"/>
<organism evidence="1">
    <name type="scientific">Rhizophora mucronata</name>
    <name type="common">Asiatic mangrove</name>
    <dbReference type="NCBI Taxonomy" id="61149"/>
    <lineage>
        <taxon>Eukaryota</taxon>
        <taxon>Viridiplantae</taxon>
        <taxon>Streptophyta</taxon>
        <taxon>Embryophyta</taxon>
        <taxon>Tracheophyta</taxon>
        <taxon>Spermatophyta</taxon>
        <taxon>Magnoliopsida</taxon>
        <taxon>eudicotyledons</taxon>
        <taxon>Gunneridae</taxon>
        <taxon>Pentapetalae</taxon>
        <taxon>rosids</taxon>
        <taxon>fabids</taxon>
        <taxon>Malpighiales</taxon>
        <taxon>Rhizophoraceae</taxon>
        <taxon>Rhizophora</taxon>
    </lineage>
</organism>
<evidence type="ECO:0000313" key="1">
    <source>
        <dbReference type="EMBL" id="MBX55932.1"/>
    </source>
</evidence>
<reference evidence="1" key="1">
    <citation type="submission" date="2018-02" db="EMBL/GenBank/DDBJ databases">
        <title>Rhizophora mucronata_Transcriptome.</title>
        <authorList>
            <person name="Meera S.P."/>
            <person name="Sreeshan A."/>
            <person name="Augustine A."/>
        </authorList>
    </citation>
    <scope>NUCLEOTIDE SEQUENCE</scope>
    <source>
        <tissue evidence="1">Leaf</tissue>
    </source>
</reference>